<evidence type="ECO:0000313" key="9">
    <source>
        <dbReference type="EMBL" id="GGC88591.1"/>
    </source>
</evidence>
<proteinExistence type="predicted"/>
<reference evidence="10" key="1">
    <citation type="journal article" date="2019" name="Int. J. Syst. Evol. Microbiol.">
        <title>The Global Catalogue of Microorganisms (GCM) 10K type strain sequencing project: providing services to taxonomists for standard genome sequencing and annotation.</title>
        <authorList>
            <consortium name="The Broad Institute Genomics Platform"/>
            <consortium name="The Broad Institute Genome Sequencing Center for Infectious Disease"/>
            <person name="Wu L."/>
            <person name="Ma J."/>
        </authorList>
    </citation>
    <scope>NUCLEOTIDE SEQUENCE [LARGE SCALE GENOMIC DNA]</scope>
    <source>
        <strain evidence="10">CGMCC 1.12482</strain>
    </source>
</reference>
<evidence type="ECO:0000259" key="8">
    <source>
        <dbReference type="Pfam" id="PF12804"/>
    </source>
</evidence>
<accession>A0ABQ1P818</accession>
<keyword evidence="4" id="KW-0547">Nucleotide-binding</keyword>
<keyword evidence="10" id="KW-1185">Reference proteome</keyword>
<evidence type="ECO:0000256" key="5">
    <source>
        <dbReference type="ARBA" id="ARBA00022842"/>
    </source>
</evidence>
<evidence type="ECO:0000313" key="10">
    <source>
        <dbReference type="Proteomes" id="UP000638188"/>
    </source>
</evidence>
<protein>
    <recommendedName>
        <fullName evidence="8">MobA-like NTP transferase domain-containing protein</fullName>
    </recommendedName>
</protein>
<keyword evidence="5" id="KW-0460">Magnesium</keyword>
<evidence type="ECO:0000256" key="2">
    <source>
        <dbReference type="ARBA" id="ARBA00022679"/>
    </source>
</evidence>
<dbReference type="InterPro" id="IPR025877">
    <property type="entry name" value="MobA-like_NTP_Trfase"/>
</dbReference>
<dbReference type="InterPro" id="IPR029044">
    <property type="entry name" value="Nucleotide-diphossugar_trans"/>
</dbReference>
<evidence type="ECO:0000256" key="4">
    <source>
        <dbReference type="ARBA" id="ARBA00022741"/>
    </source>
</evidence>
<gene>
    <name evidence="9" type="ORF">GCM10007418_05330</name>
</gene>
<keyword evidence="3" id="KW-0479">Metal-binding</keyword>
<keyword evidence="1" id="KW-0963">Cytoplasm</keyword>
<comment type="caution">
    <text evidence="9">The sequence shown here is derived from an EMBL/GenBank/DDBJ whole genome shotgun (WGS) entry which is preliminary data.</text>
</comment>
<dbReference type="SUPFAM" id="SSF53448">
    <property type="entry name" value="Nucleotide-diphospho-sugar transferases"/>
    <property type="match status" value="1"/>
</dbReference>
<evidence type="ECO:0000256" key="6">
    <source>
        <dbReference type="ARBA" id="ARBA00023134"/>
    </source>
</evidence>
<keyword evidence="2" id="KW-0808">Transferase</keyword>
<evidence type="ECO:0000256" key="3">
    <source>
        <dbReference type="ARBA" id="ARBA00022723"/>
    </source>
</evidence>
<dbReference type="Proteomes" id="UP000638188">
    <property type="component" value="Unassembled WGS sequence"/>
</dbReference>
<keyword evidence="7" id="KW-0501">Molybdenum cofactor biosynthesis</keyword>
<dbReference type="PANTHER" id="PTHR19136:SF81">
    <property type="entry name" value="MOLYBDENUM COFACTOR GUANYLYLTRANSFERASE"/>
    <property type="match status" value="1"/>
</dbReference>
<evidence type="ECO:0000256" key="1">
    <source>
        <dbReference type="ARBA" id="ARBA00022490"/>
    </source>
</evidence>
<dbReference type="CDD" id="cd02503">
    <property type="entry name" value="MobA"/>
    <property type="match status" value="1"/>
</dbReference>
<dbReference type="PANTHER" id="PTHR19136">
    <property type="entry name" value="MOLYBDENUM COFACTOR GUANYLYLTRANSFERASE"/>
    <property type="match status" value="1"/>
</dbReference>
<name>A0ABQ1P818_9GAMM</name>
<sequence>MILDDEPDFPGPLAGILAGLRACNGTHLLVVPCDMPQVDAELLLLLVDQARSLPAKVCLVRAGEQWQPLLTVIPSALLPDLQLAWSLGQRSPLRWLLNQPHAIVQLDLDDPRLCNANTPAQWLMES</sequence>
<dbReference type="EMBL" id="BMFF01000001">
    <property type="protein sequence ID" value="GGC88591.1"/>
    <property type="molecule type" value="Genomic_DNA"/>
</dbReference>
<dbReference type="Gene3D" id="3.90.550.10">
    <property type="entry name" value="Spore Coat Polysaccharide Biosynthesis Protein SpsA, Chain A"/>
    <property type="match status" value="1"/>
</dbReference>
<dbReference type="Pfam" id="PF12804">
    <property type="entry name" value="NTP_transf_3"/>
    <property type="match status" value="1"/>
</dbReference>
<evidence type="ECO:0000256" key="7">
    <source>
        <dbReference type="ARBA" id="ARBA00023150"/>
    </source>
</evidence>
<dbReference type="InterPro" id="IPR013482">
    <property type="entry name" value="Molybde_CF_guanTrfase"/>
</dbReference>
<feature type="domain" description="MobA-like NTP transferase" evidence="8">
    <location>
        <begin position="3"/>
        <end position="96"/>
    </location>
</feature>
<keyword evidence="6" id="KW-0342">GTP-binding</keyword>
<organism evidence="9 10">
    <name type="scientific">Halopseudomonas salina</name>
    <dbReference type="NCBI Taxonomy" id="1323744"/>
    <lineage>
        <taxon>Bacteria</taxon>
        <taxon>Pseudomonadati</taxon>
        <taxon>Pseudomonadota</taxon>
        <taxon>Gammaproteobacteria</taxon>
        <taxon>Pseudomonadales</taxon>
        <taxon>Pseudomonadaceae</taxon>
        <taxon>Halopseudomonas</taxon>
    </lineage>
</organism>